<organism evidence="1 2">
    <name type="scientific">Massarina eburnea CBS 473.64</name>
    <dbReference type="NCBI Taxonomy" id="1395130"/>
    <lineage>
        <taxon>Eukaryota</taxon>
        <taxon>Fungi</taxon>
        <taxon>Dikarya</taxon>
        <taxon>Ascomycota</taxon>
        <taxon>Pezizomycotina</taxon>
        <taxon>Dothideomycetes</taxon>
        <taxon>Pleosporomycetidae</taxon>
        <taxon>Pleosporales</taxon>
        <taxon>Massarineae</taxon>
        <taxon>Massarinaceae</taxon>
        <taxon>Massarina</taxon>
    </lineage>
</organism>
<evidence type="ECO:0008006" key="3">
    <source>
        <dbReference type="Google" id="ProtNLM"/>
    </source>
</evidence>
<accession>A0A6A6RFD0</accession>
<proteinExistence type="predicted"/>
<dbReference type="EMBL" id="MU006907">
    <property type="protein sequence ID" value="KAF2634030.1"/>
    <property type="molecule type" value="Genomic_DNA"/>
</dbReference>
<dbReference type="Proteomes" id="UP000799753">
    <property type="component" value="Unassembled WGS sequence"/>
</dbReference>
<dbReference type="AlphaFoldDB" id="A0A6A6RFD0"/>
<dbReference type="Gene3D" id="3.50.4.10">
    <property type="entry name" value="Hepatocyte Growth Factor"/>
    <property type="match status" value="1"/>
</dbReference>
<keyword evidence="2" id="KW-1185">Reference proteome</keyword>
<reference evidence="1" key="1">
    <citation type="journal article" date="2020" name="Stud. Mycol.">
        <title>101 Dothideomycetes genomes: a test case for predicting lifestyles and emergence of pathogens.</title>
        <authorList>
            <person name="Haridas S."/>
            <person name="Albert R."/>
            <person name="Binder M."/>
            <person name="Bloem J."/>
            <person name="Labutti K."/>
            <person name="Salamov A."/>
            <person name="Andreopoulos B."/>
            <person name="Baker S."/>
            <person name="Barry K."/>
            <person name="Bills G."/>
            <person name="Bluhm B."/>
            <person name="Cannon C."/>
            <person name="Castanera R."/>
            <person name="Culley D."/>
            <person name="Daum C."/>
            <person name="Ezra D."/>
            <person name="Gonzalez J."/>
            <person name="Henrissat B."/>
            <person name="Kuo A."/>
            <person name="Liang C."/>
            <person name="Lipzen A."/>
            <person name="Lutzoni F."/>
            <person name="Magnuson J."/>
            <person name="Mondo S."/>
            <person name="Nolan M."/>
            <person name="Ohm R."/>
            <person name="Pangilinan J."/>
            <person name="Park H.-J."/>
            <person name="Ramirez L."/>
            <person name="Alfaro M."/>
            <person name="Sun H."/>
            <person name="Tritt A."/>
            <person name="Yoshinaga Y."/>
            <person name="Zwiers L.-H."/>
            <person name="Turgeon B."/>
            <person name="Goodwin S."/>
            <person name="Spatafora J."/>
            <person name="Crous P."/>
            <person name="Grigoriev I."/>
        </authorList>
    </citation>
    <scope>NUCLEOTIDE SEQUENCE</scope>
    <source>
        <strain evidence="1">CBS 473.64</strain>
    </source>
</reference>
<protein>
    <recommendedName>
        <fullName evidence="3">Apple domain-containing protein</fullName>
    </recommendedName>
</protein>
<gene>
    <name evidence="1" type="ORF">P280DRAFT_512188</name>
</gene>
<evidence type="ECO:0000313" key="1">
    <source>
        <dbReference type="EMBL" id="KAF2634030.1"/>
    </source>
</evidence>
<evidence type="ECO:0000313" key="2">
    <source>
        <dbReference type="Proteomes" id="UP000799753"/>
    </source>
</evidence>
<sequence length="260" mass="26963">MTSSGTTSSISSSGTPSVIPQTITVTTTAYGTQYNCQCTPAPSAAPSLTCPSANATSFTGSCGSQWNIECGIDRDNHDLTVKSASTFNECMNICDATSSCVDVSYLGTNCYLKSGIGNANANSNVWGAYQVSPCAGSVASSIASPIITSAPKIKLHRKRVVRADGKKKDKRQFGFSLGWGIGTLLYVGPDYTFLPTTTTMTKYTSAPSVIVTQTVTPTPSGTATMTNFQAAITSFTINSGKTLTSTFTVTASTCAASKTS</sequence>
<dbReference type="OrthoDB" id="160645at2759"/>
<name>A0A6A6RFD0_9PLEO</name>